<dbReference type="InterPro" id="IPR017907">
    <property type="entry name" value="Znf_RING_CS"/>
</dbReference>
<gene>
    <name evidence="11" type="primary">LOC114480529</name>
</gene>
<keyword evidence="3 6" id="KW-0863">Zinc-finger</keyword>
<dbReference type="CDD" id="cd19769">
    <property type="entry name" value="Bbox2_TRIM16-like"/>
    <property type="match status" value="1"/>
</dbReference>
<keyword evidence="2" id="KW-0479">Metal-binding</keyword>
<dbReference type="InterPro" id="IPR003877">
    <property type="entry name" value="SPRY_dom"/>
</dbReference>
<dbReference type="Gene3D" id="2.60.120.920">
    <property type="match status" value="1"/>
</dbReference>
<evidence type="ECO:0000313" key="11">
    <source>
        <dbReference type="Ensembl" id="ENSGWIP00000008657.1"/>
    </source>
</evidence>
<dbReference type="InterPro" id="IPR013320">
    <property type="entry name" value="ConA-like_dom_sf"/>
</dbReference>
<dbReference type="SMART" id="SM00589">
    <property type="entry name" value="PRY"/>
    <property type="match status" value="1"/>
</dbReference>
<dbReference type="PROSITE" id="PS50089">
    <property type="entry name" value="ZF_RING_2"/>
    <property type="match status" value="1"/>
</dbReference>
<dbReference type="SUPFAM" id="SSF57845">
    <property type="entry name" value="B-box zinc-binding domain"/>
    <property type="match status" value="1"/>
</dbReference>
<dbReference type="SMART" id="SM00336">
    <property type="entry name" value="BBOX"/>
    <property type="match status" value="1"/>
</dbReference>
<evidence type="ECO:0000259" key="8">
    <source>
        <dbReference type="PROSITE" id="PS50089"/>
    </source>
</evidence>
<dbReference type="Gene3D" id="4.10.830.40">
    <property type="match status" value="1"/>
</dbReference>
<sequence length="549" mass="62079">MASMLTEEQFRCIICQDIFHNPVSIPCGHNYCLRCIKHYWKTSNKTDCPLCREVFPRCPDLRVNVGFKDITEQFKRSLKKKAENKPVAAKRTLAPKKAFSIDDILCDMCCEDKAPAEKTCHVCRISYCSAHLTPHHTDPVLKGHRLTDAAAYAAAHLCRSHNQQLTMFCRRDQMAVCVKCTEKDHKHHDVVTVDVESGKIKTQIKKNQAEVKHLIKARMKNAEEIRSSMQMTKLNKKQELEMSVAVHKAVIDELERNQALLIDEIEQKHEDGEKRGEELLLEINHELNELQSRSNELQELDNTEDALHRVQGFSSLRTLPPSRDWAEVKLLPNPYIGTIRGSMTKLVRICQNLEKELTAEEISKTSQYAVDVTLDPVTAAAWLVLSPDGKKVSLGSQPKKVNDDPRRFDSCVSVLGKQSFTVGKHYWVVQVADKTDWDLGVARESINRKGAITVRPDMGYWAICRRKGSSLSACAGPSVTLQLQEIPQKVGVFLDYDEGLVSFYDTDAKTHIYTYTGCHFTEPVYPYLNPCLLNNGRNTAPLVICAVSA</sequence>
<evidence type="ECO:0000256" key="7">
    <source>
        <dbReference type="SAM" id="Coils"/>
    </source>
</evidence>
<evidence type="ECO:0000259" key="10">
    <source>
        <dbReference type="PROSITE" id="PS50188"/>
    </source>
</evidence>
<evidence type="ECO:0000256" key="3">
    <source>
        <dbReference type="ARBA" id="ARBA00022771"/>
    </source>
</evidence>
<dbReference type="Ensembl" id="ENSGWIT00000009679.1">
    <property type="protein sequence ID" value="ENSGWIP00000008657.1"/>
    <property type="gene ID" value="ENSGWIG00000005162.1"/>
</dbReference>
<keyword evidence="1" id="KW-0399">Innate immunity</keyword>
<dbReference type="GO" id="GO:0045087">
    <property type="term" value="P:innate immune response"/>
    <property type="evidence" value="ECO:0007669"/>
    <property type="project" value="UniProtKB-KW"/>
</dbReference>
<dbReference type="PANTHER" id="PTHR25465:SF49">
    <property type="entry name" value="BLOODTHIRSTY-RELATED GENE FAMILY, MEMBER 1-RELATED"/>
    <property type="match status" value="1"/>
</dbReference>
<accession>A0A8C5DQ34</accession>
<feature type="domain" description="B30.2/SPRY" evidence="10">
    <location>
        <begin position="352"/>
        <end position="549"/>
    </location>
</feature>
<dbReference type="InterPro" id="IPR006574">
    <property type="entry name" value="PRY"/>
</dbReference>
<feature type="coiled-coil region" evidence="7">
    <location>
        <begin position="237"/>
        <end position="303"/>
    </location>
</feature>
<dbReference type="OrthoDB" id="6105938at2759"/>
<organism evidence="11 12">
    <name type="scientific">Gouania willdenowi</name>
    <name type="common">Blunt-snouted clingfish</name>
    <name type="synonym">Lepadogaster willdenowi</name>
    <dbReference type="NCBI Taxonomy" id="441366"/>
    <lineage>
        <taxon>Eukaryota</taxon>
        <taxon>Metazoa</taxon>
        <taxon>Chordata</taxon>
        <taxon>Craniata</taxon>
        <taxon>Vertebrata</taxon>
        <taxon>Euteleostomi</taxon>
        <taxon>Actinopterygii</taxon>
        <taxon>Neopterygii</taxon>
        <taxon>Teleostei</taxon>
        <taxon>Neoteleostei</taxon>
        <taxon>Acanthomorphata</taxon>
        <taxon>Ovalentaria</taxon>
        <taxon>Blenniimorphae</taxon>
        <taxon>Blenniiformes</taxon>
        <taxon>Gobiesocoidei</taxon>
        <taxon>Gobiesocidae</taxon>
        <taxon>Gobiesocinae</taxon>
        <taxon>Gouania</taxon>
    </lineage>
</organism>
<dbReference type="Pfam" id="PF13765">
    <property type="entry name" value="PRY"/>
    <property type="match status" value="1"/>
</dbReference>
<evidence type="ECO:0000256" key="5">
    <source>
        <dbReference type="ARBA" id="ARBA00022859"/>
    </source>
</evidence>
<evidence type="ECO:0000256" key="1">
    <source>
        <dbReference type="ARBA" id="ARBA00022588"/>
    </source>
</evidence>
<dbReference type="PANTHER" id="PTHR25465">
    <property type="entry name" value="B-BOX DOMAIN CONTAINING"/>
    <property type="match status" value="1"/>
</dbReference>
<dbReference type="InterPro" id="IPR043136">
    <property type="entry name" value="B30.2/SPRY_sf"/>
</dbReference>
<keyword evidence="12" id="KW-1185">Reference proteome</keyword>
<feature type="domain" description="RING-type" evidence="8">
    <location>
        <begin position="12"/>
        <end position="52"/>
    </location>
</feature>
<dbReference type="SUPFAM" id="SSF57850">
    <property type="entry name" value="RING/U-box"/>
    <property type="match status" value="1"/>
</dbReference>
<dbReference type="InterPro" id="IPR000315">
    <property type="entry name" value="Znf_B-box"/>
</dbReference>
<name>A0A8C5DQ34_GOUWI</name>
<dbReference type="InterPro" id="IPR001870">
    <property type="entry name" value="B30.2/SPRY"/>
</dbReference>
<evidence type="ECO:0000256" key="4">
    <source>
        <dbReference type="ARBA" id="ARBA00022833"/>
    </source>
</evidence>
<dbReference type="Pfam" id="PF25600">
    <property type="entry name" value="TRIM_CC"/>
    <property type="match status" value="1"/>
</dbReference>
<keyword evidence="5" id="KW-0391">Immunity</keyword>
<dbReference type="InterPro" id="IPR001841">
    <property type="entry name" value="Znf_RING"/>
</dbReference>
<dbReference type="Pfam" id="PF15227">
    <property type="entry name" value="zf-C3HC4_4"/>
    <property type="match status" value="1"/>
</dbReference>
<reference evidence="11" key="1">
    <citation type="submission" date="2020-06" db="EMBL/GenBank/DDBJ databases">
        <authorList>
            <consortium name="Wellcome Sanger Institute Data Sharing"/>
        </authorList>
    </citation>
    <scope>NUCLEOTIDE SEQUENCE [LARGE SCALE GENOMIC DNA]</scope>
</reference>
<evidence type="ECO:0000259" key="9">
    <source>
        <dbReference type="PROSITE" id="PS50119"/>
    </source>
</evidence>
<dbReference type="Gene3D" id="3.30.40.10">
    <property type="entry name" value="Zinc/RING finger domain, C3HC4 (zinc finger)"/>
    <property type="match status" value="1"/>
</dbReference>
<evidence type="ECO:0000256" key="2">
    <source>
        <dbReference type="ARBA" id="ARBA00022723"/>
    </source>
</evidence>
<dbReference type="CDD" id="cd13733">
    <property type="entry name" value="SPRY_PRY_C-I_1"/>
    <property type="match status" value="1"/>
</dbReference>
<dbReference type="SMART" id="SM00184">
    <property type="entry name" value="RING"/>
    <property type="match status" value="1"/>
</dbReference>
<dbReference type="PROSITE" id="PS50188">
    <property type="entry name" value="B302_SPRY"/>
    <property type="match status" value="1"/>
</dbReference>
<proteinExistence type="predicted"/>
<dbReference type="Pfam" id="PF00643">
    <property type="entry name" value="zf-B_box"/>
    <property type="match status" value="1"/>
</dbReference>
<evidence type="ECO:0000313" key="12">
    <source>
        <dbReference type="Proteomes" id="UP000694680"/>
    </source>
</evidence>
<protein>
    <submittedName>
        <fullName evidence="11">E3 ubiquitin-protein ligase TRIM21-like</fullName>
    </submittedName>
</protein>
<dbReference type="InterPro" id="IPR051051">
    <property type="entry name" value="E3_ubiq-ligase_TRIM/RNF"/>
</dbReference>
<dbReference type="GeneID" id="114480529"/>
<dbReference type="InterPro" id="IPR003879">
    <property type="entry name" value="Butyrophylin_SPRY"/>
</dbReference>
<feature type="domain" description="B box-type" evidence="9">
    <location>
        <begin position="153"/>
        <end position="193"/>
    </location>
</feature>
<keyword evidence="7" id="KW-0175">Coiled coil</keyword>
<reference evidence="11" key="2">
    <citation type="submission" date="2025-08" db="UniProtKB">
        <authorList>
            <consortium name="Ensembl"/>
        </authorList>
    </citation>
    <scope>IDENTIFICATION</scope>
</reference>
<dbReference type="InterPro" id="IPR058030">
    <property type="entry name" value="TRIM8/14/16/25/29/45/65_CC"/>
</dbReference>
<dbReference type="Proteomes" id="UP000694680">
    <property type="component" value="Chromosome 18"/>
</dbReference>
<dbReference type="AlphaFoldDB" id="A0A8C5DQ34"/>
<dbReference type="GO" id="GO:0005737">
    <property type="term" value="C:cytoplasm"/>
    <property type="evidence" value="ECO:0007669"/>
    <property type="project" value="UniProtKB-ARBA"/>
</dbReference>
<reference evidence="11" key="3">
    <citation type="submission" date="2025-09" db="UniProtKB">
        <authorList>
            <consortium name="Ensembl"/>
        </authorList>
    </citation>
    <scope>IDENTIFICATION</scope>
</reference>
<dbReference type="SMART" id="SM00449">
    <property type="entry name" value="SPRY"/>
    <property type="match status" value="1"/>
</dbReference>
<evidence type="ECO:0000256" key="6">
    <source>
        <dbReference type="PROSITE-ProRule" id="PRU00024"/>
    </source>
</evidence>
<dbReference type="InterPro" id="IPR013083">
    <property type="entry name" value="Znf_RING/FYVE/PHD"/>
</dbReference>
<dbReference type="SUPFAM" id="SSF49899">
    <property type="entry name" value="Concanavalin A-like lectins/glucanases"/>
    <property type="match status" value="1"/>
</dbReference>
<dbReference type="FunFam" id="2.60.120.920:FF:000004">
    <property type="entry name" value="Butyrophilin subfamily 1 member A1"/>
    <property type="match status" value="1"/>
</dbReference>
<keyword evidence="4" id="KW-0862">Zinc</keyword>
<dbReference type="GO" id="GO:0008270">
    <property type="term" value="F:zinc ion binding"/>
    <property type="evidence" value="ECO:0007669"/>
    <property type="project" value="UniProtKB-KW"/>
</dbReference>
<dbReference type="RefSeq" id="XP_028330557.1">
    <property type="nucleotide sequence ID" value="XM_028474756.1"/>
</dbReference>
<dbReference type="Pfam" id="PF00622">
    <property type="entry name" value="SPRY"/>
    <property type="match status" value="1"/>
</dbReference>
<dbReference type="PRINTS" id="PR01407">
    <property type="entry name" value="BUTYPHLNCDUF"/>
</dbReference>
<dbReference type="PROSITE" id="PS50119">
    <property type="entry name" value="ZF_BBOX"/>
    <property type="match status" value="1"/>
</dbReference>
<dbReference type="PROSITE" id="PS00518">
    <property type="entry name" value="ZF_RING_1"/>
    <property type="match status" value="1"/>
</dbReference>
<dbReference type="Gene3D" id="3.30.160.60">
    <property type="entry name" value="Classic Zinc Finger"/>
    <property type="match status" value="1"/>
</dbReference>